<evidence type="ECO:0000313" key="2">
    <source>
        <dbReference type="EMBL" id="KAK2148345.1"/>
    </source>
</evidence>
<protein>
    <submittedName>
        <fullName evidence="2">Uncharacterized protein</fullName>
    </submittedName>
</protein>
<keyword evidence="3" id="KW-1185">Reference proteome</keyword>
<accession>A0AAD9MWT6</accession>
<evidence type="ECO:0000256" key="1">
    <source>
        <dbReference type="SAM" id="MobiDB-lite"/>
    </source>
</evidence>
<feature type="region of interest" description="Disordered" evidence="1">
    <location>
        <begin position="1"/>
        <end position="45"/>
    </location>
</feature>
<gene>
    <name evidence="2" type="ORF">LSH36_501g01011</name>
</gene>
<evidence type="ECO:0000313" key="3">
    <source>
        <dbReference type="Proteomes" id="UP001208570"/>
    </source>
</evidence>
<dbReference type="InterPro" id="IPR013083">
    <property type="entry name" value="Znf_RING/FYVE/PHD"/>
</dbReference>
<proteinExistence type="predicted"/>
<dbReference type="EMBL" id="JAODUP010000501">
    <property type="protein sequence ID" value="KAK2148345.1"/>
    <property type="molecule type" value="Genomic_DNA"/>
</dbReference>
<dbReference type="Proteomes" id="UP001208570">
    <property type="component" value="Unassembled WGS sequence"/>
</dbReference>
<organism evidence="2 3">
    <name type="scientific">Paralvinella palmiformis</name>
    <dbReference type="NCBI Taxonomy" id="53620"/>
    <lineage>
        <taxon>Eukaryota</taxon>
        <taxon>Metazoa</taxon>
        <taxon>Spiralia</taxon>
        <taxon>Lophotrochozoa</taxon>
        <taxon>Annelida</taxon>
        <taxon>Polychaeta</taxon>
        <taxon>Sedentaria</taxon>
        <taxon>Canalipalpata</taxon>
        <taxon>Terebellida</taxon>
        <taxon>Terebelliformia</taxon>
        <taxon>Alvinellidae</taxon>
        <taxon>Paralvinella</taxon>
    </lineage>
</organism>
<feature type="compositionally biased region" description="Basic and acidic residues" evidence="1">
    <location>
        <begin position="1"/>
        <end position="12"/>
    </location>
</feature>
<dbReference type="Gene3D" id="3.30.40.10">
    <property type="entry name" value="Zinc/RING finger domain, C3HC4 (zinc finger)"/>
    <property type="match status" value="1"/>
</dbReference>
<name>A0AAD9MWT6_9ANNE</name>
<reference evidence="2" key="1">
    <citation type="journal article" date="2023" name="Mol. Biol. Evol.">
        <title>Third-Generation Sequencing Reveals the Adaptive Role of the Epigenome in Three Deep-Sea Polychaetes.</title>
        <authorList>
            <person name="Perez M."/>
            <person name="Aroh O."/>
            <person name="Sun Y."/>
            <person name="Lan Y."/>
            <person name="Juniper S.K."/>
            <person name="Young C.R."/>
            <person name="Angers B."/>
            <person name="Qian P.Y."/>
        </authorList>
    </citation>
    <scope>NUCLEOTIDE SEQUENCE</scope>
    <source>
        <strain evidence="2">P08H-3</strain>
    </source>
</reference>
<dbReference type="InterPro" id="IPR011011">
    <property type="entry name" value="Znf_FYVE_PHD"/>
</dbReference>
<sequence length="145" mass="17049">MANKEEPTDLKRTSPWSKSETQKEKSTKKVHIHAKSNKDDESDPEYFDCEYCLRGEYASVIECERCNKWRFPECTNLRPDIHKMLGKSGNLHWYCEVLVKAYGNLTEKEEQIHPPNTEWHDASSTRLKGMMAKLEKRMDDLLVKK</sequence>
<dbReference type="AlphaFoldDB" id="A0AAD9MWT6"/>
<comment type="caution">
    <text evidence="2">The sequence shown here is derived from an EMBL/GenBank/DDBJ whole genome shotgun (WGS) entry which is preliminary data.</text>
</comment>
<dbReference type="SUPFAM" id="SSF57903">
    <property type="entry name" value="FYVE/PHD zinc finger"/>
    <property type="match status" value="1"/>
</dbReference>